<sequence length="59" mass="6585">MPVKVKDYAGGHSYDTFMVAGFVGIEARPTPSPTDPAQVDFNSIQPYSAWWMYELSAEK</sequence>
<name>A0A9W9RZ66_9EURO</name>
<organism evidence="1 2">
    <name type="scientific">Penicillium cataractarum</name>
    <dbReference type="NCBI Taxonomy" id="2100454"/>
    <lineage>
        <taxon>Eukaryota</taxon>
        <taxon>Fungi</taxon>
        <taxon>Dikarya</taxon>
        <taxon>Ascomycota</taxon>
        <taxon>Pezizomycotina</taxon>
        <taxon>Eurotiomycetes</taxon>
        <taxon>Eurotiomycetidae</taxon>
        <taxon>Eurotiales</taxon>
        <taxon>Aspergillaceae</taxon>
        <taxon>Penicillium</taxon>
    </lineage>
</organism>
<evidence type="ECO:0000313" key="1">
    <source>
        <dbReference type="EMBL" id="KAJ5368385.1"/>
    </source>
</evidence>
<reference evidence="1" key="1">
    <citation type="submission" date="2022-11" db="EMBL/GenBank/DDBJ databases">
        <authorList>
            <person name="Petersen C."/>
        </authorList>
    </citation>
    <scope>NUCLEOTIDE SEQUENCE</scope>
    <source>
        <strain evidence="1">IBT 29864</strain>
    </source>
</reference>
<dbReference type="AlphaFoldDB" id="A0A9W9RZ66"/>
<reference evidence="1" key="2">
    <citation type="journal article" date="2023" name="IMA Fungus">
        <title>Comparative genomic study of the Penicillium genus elucidates a diverse pangenome and 15 lateral gene transfer events.</title>
        <authorList>
            <person name="Petersen C."/>
            <person name="Sorensen T."/>
            <person name="Nielsen M.R."/>
            <person name="Sondergaard T.E."/>
            <person name="Sorensen J.L."/>
            <person name="Fitzpatrick D.A."/>
            <person name="Frisvad J.C."/>
            <person name="Nielsen K.L."/>
        </authorList>
    </citation>
    <scope>NUCLEOTIDE SEQUENCE</scope>
    <source>
        <strain evidence="1">IBT 29864</strain>
    </source>
</reference>
<dbReference type="Proteomes" id="UP001147782">
    <property type="component" value="Unassembled WGS sequence"/>
</dbReference>
<dbReference type="EMBL" id="JAPZBS010000007">
    <property type="protein sequence ID" value="KAJ5368385.1"/>
    <property type="molecule type" value="Genomic_DNA"/>
</dbReference>
<protein>
    <submittedName>
        <fullName evidence="1">Uncharacterized protein</fullName>
    </submittedName>
</protein>
<gene>
    <name evidence="1" type="ORF">N7496_008145</name>
</gene>
<proteinExistence type="predicted"/>
<accession>A0A9W9RZ66</accession>
<dbReference type="GeneID" id="81440243"/>
<keyword evidence="2" id="KW-1185">Reference proteome</keyword>
<dbReference type="RefSeq" id="XP_056553127.1">
    <property type="nucleotide sequence ID" value="XM_056701064.1"/>
</dbReference>
<comment type="caution">
    <text evidence="1">The sequence shown here is derived from an EMBL/GenBank/DDBJ whole genome shotgun (WGS) entry which is preliminary data.</text>
</comment>
<evidence type="ECO:0000313" key="2">
    <source>
        <dbReference type="Proteomes" id="UP001147782"/>
    </source>
</evidence>
<dbReference type="OrthoDB" id="9978173at2759"/>